<proteinExistence type="predicted"/>
<dbReference type="EMBL" id="CP012365">
    <property type="protein sequence ID" value="AKX60517.1"/>
    <property type="molecule type" value="Genomic_DNA"/>
</dbReference>
<evidence type="ECO:0000259" key="1">
    <source>
        <dbReference type="Pfam" id="PF01323"/>
    </source>
</evidence>
<protein>
    <recommendedName>
        <fullName evidence="1">DSBA-like thioredoxin domain-containing protein</fullName>
    </recommendedName>
</protein>
<dbReference type="InterPro" id="IPR036249">
    <property type="entry name" value="Thioredoxin-like_sf"/>
</dbReference>
<dbReference type="InterPro" id="IPR001853">
    <property type="entry name" value="DSBA-like_thioredoxin_dom"/>
</dbReference>
<accession>A0A0K1XH56</accession>
<dbReference type="PANTHER" id="PTHR13887">
    <property type="entry name" value="GLUTATHIONE S-TRANSFERASE KAPPA"/>
    <property type="match status" value="1"/>
</dbReference>
<keyword evidence="3" id="KW-1185">Reference proteome</keyword>
<dbReference type="PANTHER" id="PTHR13887:SF54">
    <property type="entry name" value="DSBA FAMILY PROTEIN"/>
    <property type="match status" value="1"/>
</dbReference>
<gene>
    <name evidence="2" type="ORF">AKN88_01255</name>
</gene>
<feature type="domain" description="DSBA-like thioredoxin" evidence="1">
    <location>
        <begin position="13"/>
        <end position="208"/>
    </location>
</feature>
<dbReference type="SUPFAM" id="SSF52833">
    <property type="entry name" value="Thioredoxin-like"/>
    <property type="match status" value="1"/>
</dbReference>
<reference evidence="2 3" key="1">
    <citation type="journal article" date="2015" name="Genome Announc.">
        <title>Genome Sequences of Oblitimonas alkaliphila gen. nov. sp. nov. (Proposed), a Novel Bacterium of the Pseudomonadaceae Family.</title>
        <authorList>
            <person name="Lauer A.C."/>
            <person name="Nicholson A.C."/>
            <person name="Humrighouse B.W."/>
            <person name="Emery B."/>
            <person name="Drobish A."/>
            <person name="Juieng P."/>
            <person name="Loparev V."/>
            <person name="McQuiston J.R."/>
        </authorList>
    </citation>
    <scope>NUCLEOTIDE SEQUENCE [LARGE SCALE GENOMIC DNA]</scope>
    <source>
        <strain evidence="2 3">E5571</strain>
    </source>
</reference>
<dbReference type="Proteomes" id="UP000063953">
    <property type="component" value="Chromosome"/>
</dbReference>
<dbReference type="CDD" id="cd03025">
    <property type="entry name" value="DsbA_FrnE_like"/>
    <property type="match status" value="1"/>
</dbReference>
<evidence type="ECO:0000313" key="3">
    <source>
        <dbReference type="Proteomes" id="UP000063953"/>
    </source>
</evidence>
<organism evidence="2 3">
    <name type="scientific">Thiopseudomonas alkaliphila</name>
    <dbReference type="NCBI Taxonomy" id="1697053"/>
    <lineage>
        <taxon>Bacteria</taxon>
        <taxon>Pseudomonadati</taxon>
        <taxon>Pseudomonadota</taxon>
        <taxon>Gammaproteobacteria</taxon>
        <taxon>Pseudomonadales</taxon>
        <taxon>Pseudomonadaceae</taxon>
        <taxon>Thiopseudomonas</taxon>
    </lineage>
</organism>
<dbReference type="PATRIC" id="fig|1698449.3.peg.255"/>
<evidence type="ECO:0000313" key="2">
    <source>
        <dbReference type="EMBL" id="AKX60517.1"/>
    </source>
</evidence>
<dbReference type="GO" id="GO:0016491">
    <property type="term" value="F:oxidoreductase activity"/>
    <property type="evidence" value="ECO:0007669"/>
    <property type="project" value="InterPro"/>
</dbReference>
<dbReference type="Gene3D" id="1.10.472.60">
    <property type="entry name" value="putative protein disulfide isomerase domain"/>
    <property type="match status" value="1"/>
</dbReference>
<dbReference type="Gene3D" id="3.40.30.10">
    <property type="entry name" value="Glutaredoxin"/>
    <property type="match status" value="1"/>
</dbReference>
<dbReference type="STRING" id="1697053.AKN87_03375"/>
<dbReference type="AlphaFoldDB" id="A0A0K1XH56"/>
<dbReference type="Pfam" id="PF01323">
    <property type="entry name" value="DSBA"/>
    <property type="match status" value="1"/>
</dbReference>
<name>A0A0K1XH56_9GAMM</name>
<sequence>MPTANATTRLLYVMDPMCSWCWGFAPVIAQLVELAADYGVDTEIRVGGLRQEHQPLSPDKRRYILQHWQTVAATTKQPFNFAQGLGPDFIYDTEPACRALLAAQQLDQANNTAQRWSYLKTLQTAFYCQAQTLTEPVLIQLAQRCDYPSAEFIELLSSDCLKQQTEQQFAWVRQLPSSGFPSVFISHQQQLLLLTNGYQPAEQLAPQLRAWLMTHA</sequence>